<keyword evidence="3" id="KW-1185">Reference proteome</keyword>
<dbReference type="Pfam" id="PF10944">
    <property type="entry name" value="DUF2630"/>
    <property type="match status" value="1"/>
</dbReference>
<gene>
    <name evidence="2" type="ORF">GCM10007147_25810</name>
</gene>
<dbReference type="EMBL" id="BMXL01000012">
    <property type="protein sequence ID" value="GHD27074.1"/>
    <property type="molecule type" value="Genomic_DNA"/>
</dbReference>
<feature type="compositionally biased region" description="Basic and acidic residues" evidence="1">
    <location>
        <begin position="1"/>
        <end position="14"/>
    </location>
</feature>
<comment type="caution">
    <text evidence="2">The sequence shown here is derived from an EMBL/GenBank/DDBJ whole genome shotgun (WGS) entry which is preliminary data.</text>
</comment>
<evidence type="ECO:0008006" key="4">
    <source>
        <dbReference type="Google" id="ProtNLM"/>
    </source>
</evidence>
<sequence>MSDGARHPASDRAGRPALAGRCVAQGPPRPDRPHVNVRCGAGNSATVILDRVGRPADHGPMSDTGEKDIMTTIRGLIDEEHTLRSDPEGLDDEERRRMQEVEVALDQCWDLLRRRRARAEYGQDPDDTRSRPASEVEGYRQ</sequence>
<name>A0A919CHV8_9ACTN</name>
<evidence type="ECO:0000313" key="3">
    <source>
        <dbReference type="Proteomes" id="UP000654947"/>
    </source>
</evidence>
<feature type="region of interest" description="Disordered" evidence="1">
    <location>
        <begin position="1"/>
        <end position="38"/>
    </location>
</feature>
<feature type="region of interest" description="Disordered" evidence="1">
    <location>
        <begin position="118"/>
        <end position="141"/>
    </location>
</feature>
<dbReference type="Proteomes" id="UP000654947">
    <property type="component" value="Unassembled WGS sequence"/>
</dbReference>
<accession>A0A919CHV8</accession>
<evidence type="ECO:0000256" key="1">
    <source>
        <dbReference type="SAM" id="MobiDB-lite"/>
    </source>
</evidence>
<evidence type="ECO:0000313" key="2">
    <source>
        <dbReference type="EMBL" id="GHD27074.1"/>
    </source>
</evidence>
<organism evidence="2 3">
    <name type="scientific">Nocardiopsis kunsanensis</name>
    <dbReference type="NCBI Taxonomy" id="141693"/>
    <lineage>
        <taxon>Bacteria</taxon>
        <taxon>Bacillati</taxon>
        <taxon>Actinomycetota</taxon>
        <taxon>Actinomycetes</taxon>
        <taxon>Streptosporangiales</taxon>
        <taxon>Nocardiopsidaceae</taxon>
        <taxon>Nocardiopsis</taxon>
    </lineage>
</organism>
<dbReference type="InterPro" id="IPR020311">
    <property type="entry name" value="Uncharacterised_Rv0898c"/>
</dbReference>
<dbReference type="AlphaFoldDB" id="A0A919CHV8"/>
<proteinExistence type="predicted"/>
<protein>
    <recommendedName>
        <fullName evidence="4">DUF2630 family protein</fullName>
    </recommendedName>
</protein>
<reference evidence="2 3" key="1">
    <citation type="journal article" date="2014" name="Int. J. Syst. Evol. Microbiol.">
        <title>Complete genome sequence of Corynebacterium casei LMG S-19264T (=DSM 44701T), isolated from a smear-ripened cheese.</title>
        <authorList>
            <consortium name="US DOE Joint Genome Institute (JGI-PGF)"/>
            <person name="Walter F."/>
            <person name="Albersmeier A."/>
            <person name="Kalinowski J."/>
            <person name="Ruckert C."/>
        </authorList>
    </citation>
    <scope>NUCLEOTIDE SEQUENCE [LARGE SCALE GENOMIC DNA]</scope>
    <source>
        <strain evidence="2 3">KCTC 19473</strain>
    </source>
</reference>